<dbReference type="KEGG" id="blen:NCTC4824_01979"/>
<organism evidence="1 2">
    <name type="scientific">Lederbergia lenta</name>
    <name type="common">Bacillus lentus</name>
    <dbReference type="NCBI Taxonomy" id="1467"/>
    <lineage>
        <taxon>Bacteria</taxon>
        <taxon>Bacillati</taxon>
        <taxon>Bacillota</taxon>
        <taxon>Bacilli</taxon>
        <taxon>Bacillales</taxon>
        <taxon>Bacillaceae</taxon>
        <taxon>Lederbergia</taxon>
    </lineage>
</organism>
<name>A0A2X4W0N2_LEDLE</name>
<reference evidence="1 2" key="1">
    <citation type="submission" date="2018-06" db="EMBL/GenBank/DDBJ databases">
        <authorList>
            <consortium name="Pathogen Informatics"/>
            <person name="Doyle S."/>
        </authorList>
    </citation>
    <scope>NUCLEOTIDE SEQUENCE [LARGE SCALE GENOMIC DNA]</scope>
    <source>
        <strain evidence="1 2">NCTC4824</strain>
    </source>
</reference>
<sequence>MEKHELFELTLRLSNYNKEAFENFHRCRATGKQGDFYSEVKPFADKVKECRDKWEPEAVLWTIKNKPKNLYPMQIKNTAENIEMVSVRAYFPESSLKKFNSHIQSIDFVLSRLLDELNLSDSHGNN</sequence>
<gene>
    <name evidence="1" type="ORF">NCTC4824_01979</name>
</gene>
<dbReference type="Proteomes" id="UP000249134">
    <property type="component" value="Chromosome 1"/>
</dbReference>
<evidence type="ECO:0000313" key="2">
    <source>
        <dbReference type="Proteomes" id="UP000249134"/>
    </source>
</evidence>
<evidence type="ECO:0000313" key="1">
    <source>
        <dbReference type="EMBL" id="SQI56613.1"/>
    </source>
</evidence>
<dbReference type="Gene3D" id="1.20.120.440">
    <property type="entry name" value="YppE-like"/>
    <property type="match status" value="1"/>
</dbReference>
<dbReference type="RefSeq" id="WP_066137880.1">
    <property type="nucleotide sequence ID" value="NZ_CBCSGM010000001.1"/>
</dbReference>
<proteinExistence type="predicted"/>
<dbReference type="STRING" id="1348624.GCA_001591545_01048"/>
<dbReference type="InterPro" id="IPR023351">
    <property type="entry name" value="YppE-like_sf"/>
</dbReference>
<dbReference type="InterPro" id="IPR014913">
    <property type="entry name" value="YppE-like"/>
</dbReference>
<dbReference type="EMBL" id="LS483476">
    <property type="protein sequence ID" value="SQI56613.1"/>
    <property type="molecule type" value="Genomic_DNA"/>
</dbReference>
<keyword evidence="2" id="KW-1185">Reference proteome</keyword>
<accession>A0A2X4W0N2</accession>
<dbReference type="Pfam" id="PF08807">
    <property type="entry name" value="DUF1798"/>
    <property type="match status" value="1"/>
</dbReference>
<dbReference type="AlphaFoldDB" id="A0A2X4W0N2"/>
<protein>
    <submittedName>
        <fullName evidence="1">EmrB/QacA family drug resistance transporter</fullName>
    </submittedName>
</protein>
<dbReference type="SUPFAM" id="SSF140415">
    <property type="entry name" value="YppE-like"/>
    <property type="match status" value="1"/>
</dbReference>